<comment type="cofactor">
    <cofactor evidence="1 11 14">
        <name>Mg(2+)</name>
        <dbReference type="ChEBI" id="CHEBI:18420"/>
    </cofactor>
</comment>
<keyword evidence="18" id="KW-0670">Pyruvate</keyword>
<dbReference type="GO" id="GO:0005524">
    <property type="term" value="F:ATP binding"/>
    <property type="evidence" value="ECO:0007669"/>
    <property type="project" value="UniProtKB-UniRule"/>
</dbReference>
<dbReference type="InterPro" id="IPR018274">
    <property type="entry name" value="PEP_util_AS"/>
</dbReference>
<evidence type="ECO:0000256" key="11">
    <source>
        <dbReference type="PIRNR" id="PIRNR000853"/>
    </source>
</evidence>
<evidence type="ECO:0000256" key="8">
    <source>
        <dbReference type="ARBA" id="ARBA00022777"/>
    </source>
</evidence>
<feature type="binding site" evidence="13">
    <location>
        <position position="563"/>
    </location>
    <ligand>
        <name>substrate</name>
    </ligand>
</feature>
<evidence type="ECO:0000256" key="5">
    <source>
        <dbReference type="ARBA" id="ARBA00022679"/>
    </source>
</evidence>
<feature type="active site" description="Proton donor" evidence="12">
    <location>
        <position position="834"/>
    </location>
</feature>
<evidence type="ECO:0000256" key="7">
    <source>
        <dbReference type="ARBA" id="ARBA00022741"/>
    </source>
</evidence>
<dbReference type="InterPro" id="IPR000121">
    <property type="entry name" value="PEP_util_C"/>
</dbReference>
<dbReference type="PANTHER" id="PTHR22931:SF9">
    <property type="entry name" value="PYRUVATE, PHOSPHATE DIKINASE 1, CHLOROPLASTIC"/>
    <property type="match status" value="1"/>
</dbReference>
<evidence type="ECO:0000259" key="15">
    <source>
        <dbReference type="Pfam" id="PF00391"/>
    </source>
</evidence>
<dbReference type="InterPro" id="IPR015813">
    <property type="entry name" value="Pyrv/PenolPyrv_kinase-like_dom"/>
</dbReference>
<feature type="domain" description="Pyruvate phosphate dikinase AMP/ATP-binding" evidence="16">
    <location>
        <begin position="63"/>
        <end position="293"/>
    </location>
</feature>
<keyword evidence="5" id="KW-0808">Transferase</keyword>
<sequence>MRNTTERFVYKLSEGDASMRDLLGGKGAGVAEMTKLGMPVPEGFTITTQACRSYLSGSNDITQEIREQVLSSLSDLEEATGKRLGDSDNPLLVSVRSGARVSMPGMMDTILNLGLNQEVVQALISKTGNPRWAWDSYRRFIQMYSNVVMGMPEEVFEQRLSERKAERQVSSDNDLDAEDMEWLAHRFLDDYKQREGHEFPTNPTIQLFESIKAVFRSWNNSRAVYFRQINNIPDDLGTAVTVQRMVFGNLSQDSGTGVAFSRNPITGEKGLFGEYLMNAQGEDVVAGIRTPEPLSTLSERSPEIYQTFVNIAHKLELHYRDMQDMEFTIEEGRLYMLQTRNGKRAPQAAFQIASDLVDEGVLTQEDAVSSIDPLQVSALLHPRFDPAALKTGKELGTGLPASPGAATGRVVFSAEAAQAWSRRGEQVILVRRDTTPEDIVGMHHAEGILTSRGGMTSHAAVVARGIGRCCVSGLSSLEFTDDGDCRLADQDIKEGDWISLDGETGKVYAGKLTTLPSCETGPFARVMSWADRFRRMEVRANADTPEDARRSQELGAEGIGQCRTEHMFFQPDRIEAIRRMIVAADEEERQEALNALLPMQREDFTAMYEALGGRPMTVRLIDPPLHEFLPKTAQAVKALAKATGHTAEEIKDTADELTEVNPMLGHRGSRLAVTYPAIARMQTRAVVEAAIQVKRRHPDWSLAPEIMVPLVSEPAEFEYVKQIVEETANRVIKESGLPMYCSVGTMIETPRAALLAGDIAAGAEFFSFGTNDLTQMTFGLSRDDAGSFLQDYYDKGLLQEDPFSHLDQAGVGKLIEMAVKYGKRTRPNLKVGICGEHGGDPSSIEFCERIGLDYVSCSTYRVPVARLAAAQASLGRHAPERR</sequence>
<keyword evidence="9" id="KW-0067">ATP-binding</keyword>
<evidence type="ECO:0000256" key="2">
    <source>
        <dbReference type="ARBA" id="ARBA00007837"/>
    </source>
</evidence>
<organism evidence="18 19">
    <name type="scientific">Bifidobacterium asteroides</name>
    <dbReference type="NCBI Taxonomy" id="1684"/>
    <lineage>
        <taxon>Bacteria</taxon>
        <taxon>Bacillati</taxon>
        <taxon>Actinomycetota</taxon>
        <taxon>Actinomycetes</taxon>
        <taxon>Bifidobacteriales</taxon>
        <taxon>Bifidobacteriaceae</taxon>
        <taxon>Bifidobacterium</taxon>
    </lineage>
</organism>
<feature type="binding site" evidence="14">
    <location>
        <position position="772"/>
    </location>
    <ligand>
        <name>Mg(2+)</name>
        <dbReference type="ChEBI" id="CHEBI:18420"/>
    </ligand>
</feature>
<dbReference type="GO" id="GO:0016301">
    <property type="term" value="F:kinase activity"/>
    <property type="evidence" value="ECO:0007669"/>
    <property type="project" value="UniProtKB-UniRule"/>
</dbReference>
<evidence type="ECO:0000259" key="16">
    <source>
        <dbReference type="Pfam" id="PF01326"/>
    </source>
</evidence>
<evidence type="ECO:0000256" key="6">
    <source>
        <dbReference type="ARBA" id="ARBA00022723"/>
    </source>
</evidence>
<evidence type="ECO:0000259" key="17">
    <source>
        <dbReference type="Pfam" id="PF02896"/>
    </source>
</evidence>
<dbReference type="InterPro" id="IPR013815">
    <property type="entry name" value="ATP_grasp_subdomain_1"/>
</dbReference>
<keyword evidence="8 18" id="KW-0418">Kinase</keyword>
<feature type="domain" description="PEP-utilising enzyme mobile" evidence="15">
    <location>
        <begin position="425"/>
        <end position="505"/>
    </location>
</feature>
<feature type="binding site" evidence="13">
    <location>
        <position position="619"/>
    </location>
    <ligand>
        <name>substrate</name>
    </ligand>
</feature>
<proteinExistence type="inferred from homology"/>
<dbReference type="NCBIfam" id="TIGR01828">
    <property type="entry name" value="pyru_phos_dikin"/>
    <property type="match status" value="1"/>
</dbReference>
<dbReference type="SUPFAM" id="SSF52009">
    <property type="entry name" value="Phosphohistidine domain"/>
    <property type="match status" value="1"/>
</dbReference>
<evidence type="ECO:0000256" key="3">
    <source>
        <dbReference type="ARBA" id="ARBA00011994"/>
    </source>
</evidence>
<dbReference type="InterPro" id="IPR008279">
    <property type="entry name" value="PEP-util_enz_mobile_dom"/>
</dbReference>
<evidence type="ECO:0000256" key="4">
    <source>
        <dbReference type="ARBA" id="ARBA00020138"/>
    </source>
</evidence>
<feature type="active site" description="Tele-phosphohistidine intermediate" evidence="12">
    <location>
        <position position="458"/>
    </location>
</feature>
<dbReference type="Gene3D" id="3.20.20.60">
    <property type="entry name" value="Phosphoenolpyruvate-binding domains"/>
    <property type="match status" value="1"/>
</dbReference>
<dbReference type="PROSITE" id="PS00370">
    <property type="entry name" value="PEP_ENZYMES_PHOS_SITE"/>
    <property type="match status" value="1"/>
</dbReference>
<dbReference type="Proteomes" id="UP000233731">
    <property type="component" value="Unassembled WGS sequence"/>
</dbReference>
<feature type="domain" description="PEP-utilising enzyme C-terminal" evidence="17">
    <location>
        <begin position="524"/>
        <end position="872"/>
    </location>
</feature>
<evidence type="ECO:0000313" key="19">
    <source>
        <dbReference type="Proteomes" id="UP000233731"/>
    </source>
</evidence>
<evidence type="ECO:0000256" key="12">
    <source>
        <dbReference type="PIRSR" id="PIRSR000853-1"/>
    </source>
</evidence>
<evidence type="ECO:0000313" key="18">
    <source>
        <dbReference type="EMBL" id="PKV08479.1"/>
    </source>
</evidence>
<dbReference type="PANTHER" id="PTHR22931">
    <property type="entry name" value="PHOSPHOENOLPYRUVATE DIKINASE-RELATED"/>
    <property type="match status" value="1"/>
</dbReference>
<protein>
    <recommendedName>
        <fullName evidence="4 11">Pyruvate, phosphate dikinase</fullName>
        <ecNumber evidence="3 11">2.7.9.1</ecNumber>
    </recommendedName>
</protein>
<evidence type="ECO:0000256" key="14">
    <source>
        <dbReference type="PIRSR" id="PIRSR000853-3"/>
    </source>
</evidence>
<dbReference type="Pfam" id="PF02896">
    <property type="entry name" value="PEP-utilizers_C"/>
    <property type="match status" value="1"/>
</dbReference>
<dbReference type="PROSITE" id="PS00742">
    <property type="entry name" value="PEP_ENZYMES_2"/>
    <property type="match status" value="1"/>
</dbReference>
<dbReference type="SUPFAM" id="SSF51621">
    <property type="entry name" value="Phosphoenolpyruvate/pyruvate domain"/>
    <property type="match status" value="1"/>
</dbReference>
<feature type="binding site" evidence="14">
    <location>
        <position position="748"/>
    </location>
    <ligand>
        <name>Mg(2+)</name>
        <dbReference type="ChEBI" id="CHEBI:18420"/>
    </ligand>
</feature>
<dbReference type="InterPro" id="IPR023151">
    <property type="entry name" value="PEP_util_CS"/>
</dbReference>
<dbReference type="EC" id="2.7.9.1" evidence="3 11"/>
<feature type="binding site" evidence="13">
    <location>
        <position position="769"/>
    </location>
    <ligand>
        <name>substrate</name>
    </ligand>
</feature>
<dbReference type="InterPro" id="IPR002192">
    <property type="entry name" value="PPDK_AMP/ATP-bd"/>
</dbReference>
<feature type="binding site" evidence="13">
    <location>
        <position position="770"/>
    </location>
    <ligand>
        <name>substrate</name>
    </ligand>
</feature>
<evidence type="ECO:0000256" key="13">
    <source>
        <dbReference type="PIRSR" id="PIRSR000853-2"/>
    </source>
</evidence>
<evidence type="ECO:0000256" key="10">
    <source>
        <dbReference type="ARBA" id="ARBA00022842"/>
    </source>
</evidence>
<dbReference type="AlphaFoldDB" id="A0A2N3R911"/>
<comment type="similarity">
    <text evidence="2 11">Belongs to the PEP-utilizing enzyme family.</text>
</comment>
<feature type="binding site" evidence="13">
    <location>
        <position position="772"/>
    </location>
    <ligand>
        <name>substrate</name>
    </ligand>
</feature>
<comment type="caution">
    <text evidence="18">The sequence shown here is derived from an EMBL/GenBank/DDBJ whole genome shotgun (WGS) entry which is preliminary data.</text>
</comment>
<evidence type="ECO:0000256" key="1">
    <source>
        <dbReference type="ARBA" id="ARBA00001946"/>
    </source>
</evidence>
<feature type="binding site" evidence="13">
    <location>
        <position position="771"/>
    </location>
    <ligand>
        <name>substrate</name>
    </ligand>
</feature>
<dbReference type="Gene3D" id="3.30.470.20">
    <property type="entry name" value="ATP-grasp fold, B domain"/>
    <property type="match status" value="1"/>
</dbReference>
<dbReference type="InterPro" id="IPR040442">
    <property type="entry name" value="Pyrv_kinase-like_dom_sf"/>
</dbReference>
<dbReference type="NCBIfam" id="NF004531">
    <property type="entry name" value="PRK05878.1"/>
    <property type="match status" value="1"/>
</dbReference>
<dbReference type="Pfam" id="PF01326">
    <property type="entry name" value="PPDK_N"/>
    <property type="match status" value="2"/>
</dbReference>
<keyword evidence="10 14" id="KW-0460">Magnesium</keyword>
<reference evidence="18 19" key="1">
    <citation type="submission" date="2017-10" db="EMBL/GenBank/DDBJ databases">
        <title>Bifidobacterium genomics.</title>
        <authorList>
            <person name="Lugli G.A."/>
            <person name="Milani C."/>
            <person name="Mancabelli L."/>
        </authorList>
    </citation>
    <scope>NUCLEOTIDE SEQUENCE [LARGE SCALE GENOMIC DNA]</scope>
    <source>
        <strain evidence="18 19">1460B</strain>
    </source>
</reference>
<dbReference type="SUPFAM" id="SSF56059">
    <property type="entry name" value="Glutathione synthetase ATP-binding domain-like"/>
    <property type="match status" value="1"/>
</dbReference>
<dbReference type="Gene3D" id="1.20.80.30">
    <property type="match status" value="1"/>
</dbReference>
<dbReference type="RefSeq" id="WP_101432930.1">
    <property type="nucleotide sequence ID" value="NZ_PCHJ01000017.1"/>
</dbReference>
<dbReference type="Gene3D" id="3.30.1490.20">
    <property type="entry name" value="ATP-grasp fold, A domain"/>
    <property type="match status" value="1"/>
</dbReference>
<dbReference type="Pfam" id="PF00391">
    <property type="entry name" value="PEP-utilizers"/>
    <property type="match status" value="1"/>
</dbReference>
<dbReference type="InterPro" id="IPR010121">
    <property type="entry name" value="Pyruvate_phosphate_dikinase"/>
</dbReference>
<evidence type="ECO:0000256" key="9">
    <source>
        <dbReference type="ARBA" id="ARBA00022840"/>
    </source>
</evidence>
<feature type="domain" description="Pyruvate phosphate dikinase AMP/ATP-binding" evidence="16">
    <location>
        <begin position="306"/>
        <end position="353"/>
    </location>
</feature>
<feature type="binding site" evidence="13">
    <location>
        <position position="748"/>
    </location>
    <ligand>
        <name>substrate</name>
    </ligand>
</feature>
<keyword evidence="6 14" id="KW-0479">Metal-binding</keyword>
<dbReference type="EMBL" id="PCHJ01000017">
    <property type="protein sequence ID" value="PKV08479.1"/>
    <property type="molecule type" value="Genomic_DNA"/>
</dbReference>
<dbReference type="GO" id="GO:0050242">
    <property type="term" value="F:pyruvate, phosphate dikinase activity"/>
    <property type="evidence" value="ECO:0007669"/>
    <property type="project" value="UniProtKB-UniRule"/>
</dbReference>
<name>A0A2N3R911_9BIFI</name>
<gene>
    <name evidence="18" type="ORF">CQR44_1438</name>
</gene>
<dbReference type="InterPro" id="IPR036637">
    <property type="entry name" value="Phosphohistidine_dom_sf"/>
</dbReference>
<comment type="catalytic activity">
    <reaction evidence="11">
        <text>pyruvate + phosphate + ATP = phosphoenolpyruvate + AMP + diphosphate + H(+)</text>
        <dbReference type="Rhea" id="RHEA:10756"/>
        <dbReference type="ChEBI" id="CHEBI:15361"/>
        <dbReference type="ChEBI" id="CHEBI:15378"/>
        <dbReference type="ChEBI" id="CHEBI:30616"/>
        <dbReference type="ChEBI" id="CHEBI:33019"/>
        <dbReference type="ChEBI" id="CHEBI:43474"/>
        <dbReference type="ChEBI" id="CHEBI:58702"/>
        <dbReference type="ChEBI" id="CHEBI:456215"/>
        <dbReference type="EC" id="2.7.9.1"/>
    </reaction>
</comment>
<dbReference type="PIRSF" id="PIRSF000853">
    <property type="entry name" value="PPDK"/>
    <property type="match status" value="1"/>
</dbReference>
<dbReference type="Gene3D" id="3.50.30.10">
    <property type="entry name" value="Phosphohistidine domain"/>
    <property type="match status" value="1"/>
</dbReference>
<dbReference type="Gene3D" id="1.10.189.10">
    <property type="entry name" value="Pyruvate Phosphate Dikinase, domain 2"/>
    <property type="match status" value="1"/>
</dbReference>
<keyword evidence="7" id="KW-0547">Nucleotide-binding</keyword>
<accession>A0A2N3R911</accession>
<dbReference type="GO" id="GO:0046872">
    <property type="term" value="F:metal ion binding"/>
    <property type="evidence" value="ECO:0007669"/>
    <property type="project" value="UniProtKB-UniRule"/>
</dbReference>